<feature type="region of interest" description="Disordered" evidence="1">
    <location>
        <begin position="166"/>
        <end position="236"/>
    </location>
</feature>
<protein>
    <submittedName>
        <fullName evidence="2">UBA-like superfamily</fullName>
    </submittedName>
    <submittedName>
        <fullName evidence="3">UBA-like_superfamily</fullName>
    </submittedName>
</protein>
<name>A0AA86V3C4_9EUKA</name>
<dbReference type="Gene3D" id="1.10.8.10">
    <property type="entry name" value="DNA helicase RuvA subunit, C-terminal domain"/>
    <property type="match status" value="2"/>
</dbReference>
<proteinExistence type="predicted"/>
<evidence type="ECO:0000313" key="2">
    <source>
        <dbReference type="EMBL" id="CAI9974726.1"/>
    </source>
</evidence>
<dbReference type="EMBL" id="CATOUU010001154">
    <property type="protein sequence ID" value="CAI9974726.1"/>
    <property type="molecule type" value="Genomic_DNA"/>
</dbReference>
<dbReference type="AlphaFoldDB" id="A0AA86V3C4"/>
<sequence length="236" mass="27174">MRTYQGKYQEEKIKQFIDVTCCSQTQAIRFLRITYENVTAAINAFIESGEEPENAPVVVKPQPPENAIKQMMEITNTSREQAVRFLQNNYNKVDEAVNKFFESEPKEEPIVKKVDKENKQPLAAQPLYKQPQANNQAIIHPTIPTIPTNQQPIDNEKYVKEHNNKIQPTQNNNHPVKQAPTQNPPLFPTMKPAQNQQLKVEPKNNQKHVQIEPKQQLKEQENDENSSISVDFYGSL</sequence>
<evidence type="ECO:0000256" key="1">
    <source>
        <dbReference type="SAM" id="MobiDB-lite"/>
    </source>
</evidence>
<dbReference type="Pfam" id="PF14555">
    <property type="entry name" value="UBA_4"/>
    <property type="match status" value="2"/>
</dbReference>
<dbReference type="InterPro" id="IPR009060">
    <property type="entry name" value="UBA-like_sf"/>
</dbReference>
<keyword evidence="4" id="KW-1185">Reference proteome</keyword>
<dbReference type="SUPFAM" id="SSF46934">
    <property type="entry name" value="UBA-like"/>
    <property type="match status" value="2"/>
</dbReference>
<feature type="compositionally biased region" description="Polar residues" evidence="1">
    <location>
        <begin position="166"/>
        <end position="181"/>
    </location>
</feature>
<comment type="caution">
    <text evidence="2">The sequence shown here is derived from an EMBL/GenBank/DDBJ whole genome shotgun (WGS) entry which is preliminary data.</text>
</comment>
<feature type="compositionally biased region" description="Basic and acidic residues" evidence="1">
    <location>
        <begin position="200"/>
        <end position="220"/>
    </location>
</feature>
<accession>A0AA86V3C4</accession>
<organism evidence="2">
    <name type="scientific">Hexamita inflata</name>
    <dbReference type="NCBI Taxonomy" id="28002"/>
    <lineage>
        <taxon>Eukaryota</taxon>
        <taxon>Metamonada</taxon>
        <taxon>Diplomonadida</taxon>
        <taxon>Hexamitidae</taxon>
        <taxon>Hexamitinae</taxon>
        <taxon>Hexamita</taxon>
    </lineage>
</organism>
<reference evidence="2" key="1">
    <citation type="submission" date="2023-06" db="EMBL/GenBank/DDBJ databases">
        <authorList>
            <person name="Kurt Z."/>
        </authorList>
    </citation>
    <scope>NUCLEOTIDE SEQUENCE</scope>
</reference>
<reference evidence="3 4" key="2">
    <citation type="submission" date="2024-07" db="EMBL/GenBank/DDBJ databases">
        <authorList>
            <person name="Akdeniz Z."/>
        </authorList>
    </citation>
    <scope>NUCLEOTIDE SEQUENCE [LARGE SCALE GENOMIC DNA]</scope>
</reference>
<evidence type="ECO:0000313" key="4">
    <source>
        <dbReference type="Proteomes" id="UP001642409"/>
    </source>
</evidence>
<gene>
    <name evidence="2" type="ORF">HINF_LOCUS62371</name>
    <name evidence="3" type="ORF">HINF_LOCUS66727</name>
</gene>
<dbReference type="EMBL" id="CAXDID020000453">
    <property type="protein sequence ID" value="CAL6093105.1"/>
    <property type="molecule type" value="Genomic_DNA"/>
</dbReference>
<evidence type="ECO:0000313" key="3">
    <source>
        <dbReference type="EMBL" id="CAL6093105.1"/>
    </source>
</evidence>
<dbReference type="Proteomes" id="UP001642409">
    <property type="component" value="Unassembled WGS sequence"/>
</dbReference>